<dbReference type="InterPro" id="IPR046346">
    <property type="entry name" value="Aminoacid_DH-like_N_sf"/>
</dbReference>
<sequence>MPDTLILSGKVAAEAVYSDLSTRVESLIQKGVKPGLAAILVGDDPASHIYVRSKTKRFKSMGLHSKTIT</sequence>
<accession>A0A383C052</accession>
<dbReference type="Gene3D" id="3.40.50.10860">
    <property type="entry name" value="Leucine Dehydrogenase, chain A, domain 1"/>
    <property type="match status" value="1"/>
</dbReference>
<protein>
    <recommendedName>
        <fullName evidence="1">Tetrahydrofolate dehydrogenase/cyclohydrolase catalytic domain-containing protein</fullName>
    </recommendedName>
</protein>
<gene>
    <name evidence="2" type="ORF">METZ01_LOCUS478690</name>
</gene>
<dbReference type="EMBL" id="UINC01204903">
    <property type="protein sequence ID" value="SVE25836.1"/>
    <property type="molecule type" value="Genomic_DNA"/>
</dbReference>
<proteinExistence type="predicted"/>
<dbReference type="AlphaFoldDB" id="A0A383C052"/>
<dbReference type="InterPro" id="IPR020630">
    <property type="entry name" value="THF_DH/CycHdrlase_cat_dom"/>
</dbReference>
<evidence type="ECO:0000259" key="1">
    <source>
        <dbReference type="Pfam" id="PF00763"/>
    </source>
</evidence>
<dbReference type="SUPFAM" id="SSF53223">
    <property type="entry name" value="Aminoacid dehydrogenase-like, N-terminal domain"/>
    <property type="match status" value="1"/>
</dbReference>
<name>A0A383C052_9ZZZZ</name>
<dbReference type="GO" id="GO:0004488">
    <property type="term" value="F:methylenetetrahydrofolate dehydrogenase (NADP+) activity"/>
    <property type="evidence" value="ECO:0007669"/>
    <property type="project" value="InterPro"/>
</dbReference>
<reference evidence="2" key="1">
    <citation type="submission" date="2018-05" db="EMBL/GenBank/DDBJ databases">
        <authorList>
            <person name="Lanie J.A."/>
            <person name="Ng W.-L."/>
            <person name="Kazmierczak K.M."/>
            <person name="Andrzejewski T.M."/>
            <person name="Davidsen T.M."/>
            <person name="Wayne K.J."/>
            <person name="Tettelin H."/>
            <person name="Glass J.I."/>
            <person name="Rusch D."/>
            <person name="Podicherti R."/>
            <person name="Tsui H.-C.T."/>
            <person name="Winkler M.E."/>
        </authorList>
    </citation>
    <scope>NUCLEOTIDE SEQUENCE</scope>
</reference>
<evidence type="ECO:0000313" key="2">
    <source>
        <dbReference type="EMBL" id="SVE25836.1"/>
    </source>
</evidence>
<dbReference type="Pfam" id="PF00763">
    <property type="entry name" value="THF_DHG_CYH"/>
    <property type="match status" value="1"/>
</dbReference>
<feature type="non-terminal residue" evidence="2">
    <location>
        <position position="69"/>
    </location>
</feature>
<organism evidence="2">
    <name type="scientific">marine metagenome</name>
    <dbReference type="NCBI Taxonomy" id="408172"/>
    <lineage>
        <taxon>unclassified sequences</taxon>
        <taxon>metagenomes</taxon>
        <taxon>ecological metagenomes</taxon>
    </lineage>
</organism>
<feature type="domain" description="Tetrahydrofolate dehydrogenase/cyclohydrolase catalytic" evidence="1">
    <location>
        <begin position="7"/>
        <end position="68"/>
    </location>
</feature>